<evidence type="ECO:0008006" key="3">
    <source>
        <dbReference type="Google" id="ProtNLM"/>
    </source>
</evidence>
<reference evidence="1 2" key="1">
    <citation type="submission" date="2019-09" db="EMBL/GenBank/DDBJ databases">
        <title>Sulfurimonas gotlandica sp. nov., a chemoautotrophic and psychrotolerant epsilonproteobacterium isolated from a pelagic redoxcline, and an emended description of the genus Sulfurimonas.</title>
        <authorList>
            <person name="Wang S."/>
            <person name="Jiang L."/>
            <person name="Shao S."/>
        </authorList>
    </citation>
    <scope>NUCLEOTIDE SEQUENCE [LARGE SCALE GENOMIC DNA]</scope>
    <source>
        <strain evidence="1 2">GYSZ_1</strain>
    </source>
</reference>
<keyword evidence="2" id="KW-1185">Reference proteome</keyword>
<dbReference type="Proteomes" id="UP000326944">
    <property type="component" value="Chromosome"/>
</dbReference>
<evidence type="ECO:0000313" key="2">
    <source>
        <dbReference type="Proteomes" id="UP000326944"/>
    </source>
</evidence>
<accession>A0A5P8P2P1</accession>
<evidence type="ECO:0000313" key="1">
    <source>
        <dbReference type="EMBL" id="QFR49998.1"/>
    </source>
</evidence>
<dbReference type="SUPFAM" id="SSF46785">
    <property type="entry name" value="Winged helix' DNA-binding domain"/>
    <property type="match status" value="1"/>
</dbReference>
<sequence>MLYINTKNREKLSVFRNVIYNHLKQNKLRYSDQREKVLKILHEQSYPVSIEYLVNKLNENSSNIGYATVSRHIKFFQELDMLIIVNKIPKGYLLKKDIDCDDVEVISVKR</sequence>
<gene>
    <name evidence="1" type="ORF">FJR48_09785</name>
</gene>
<dbReference type="RefSeq" id="WP_152307946.1">
    <property type="nucleotide sequence ID" value="NZ_CP043617.1"/>
</dbReference>
<dbReference type="AlphaFoldDB" id="A0A5P8P2P1"/>
<dbReference type="InterPro" id="IPR036390">
    <property type="entry name" value="WH_DNA-bd_sf"/>
</dbReference>
<dbReference type="Gene3D" id="1.10.10.10">
    <property type="entry name" value="Winged helix-like DNA-binding domain superfamily/Winged helix DNA-binding domain"/>
    <property type="match status" value="1"/>
</dbReference>
<name>A0A5P8P2P1_9BACT</name>
<protein>
    <recommendedName>
        <fullName evidence="3">Transcriptional repressor</fullName>
    </recommendedName>
</protein>
<proteinExistence type="predicted"/>
<dbReference type="InterPro" id="IPR002481">
    <property type="entry name" value="FUR"/>
</dbReference>
<dbReference type="Pfam" id="PF01475">
    <property type="entry name" value="FUR"/>
    <property type="match status" value="1"/>
</dbReference>
<dbReference type="EMBL" id="CP043617">
    <property type="protein sequence ID" value="QFR49998.1"/>
    <property type="molecule type" value="Genomic_DNA"/>
</dbReference>
<dbReference type="KEGG" id="sulg:FJR48_09785"/>
<dbReference type="InterPro" id="IPR036388">
    <property type="entry name" value="WH-like_DNA-bd_sf"/>
</dbReference>
<organism evidence="1 2">
    <name type="scientific">Sulfurimonas lithotrophica</name>
    <dbReference type="NCBI Taxonomy" id="2590022"/>
    <lineage>
        <taxon>Bacteria</taxon>
        <taxon>Pseudomonadati</taxon>
        <taxon>Campylobacterota</taxon>
        <taxon>Epsilonproteobacteria</taxon>
        <taxon>Campylobacterales</taxon>
        <taxon>Sulfurimonadaceae</taxon>
        <taxon>Sulfurimonas</taxon>
    </lineage>
</organism>
<dbReference type="GO" id="GO:0003700">
    <property type="term" value="F:DNA-binding transcription factor activity"/>
    <property type="evidence" value="ECO:0007669"/>
    <property type="project" value="InterPro"/>
</dbReference>